<keyword evidence="3" id="KW-1185">Reference proteome</keyword>
<organism evidence="2 3">
    <name type="scientific">Chaetoceros tenuissimus</name>
    <dbReference type="NCBI Taxonomy" id="426638"/>
    <lineage>
        <taxon>Eukaryota</taxon>
        <taxon>Sar</taxon>
        <taxon>Stramenopiles</taxon>
        <taxon>Ochrophyta</taxon>
        <taxon>Bacillariophyta</taxon>
        <taxon>Coscinodiscophyceae</taxon>
        <taxon>Chaetocerotophycidae</taxon>
        <taxon>Chaetocerotales</taxon>
        <taxon>Chaetocerotaceae</taxon>
        <taxon>Chaetoceros</taxon>
    </lineage>
</organism>
<comment type="caution">
    <text evidence="2">The sequence shown here is derived from an EMBL/GenBank/DDBJ whole genome shotgun (WGS) entry which is preliminary data.</text>
</comment>
<evidence type="ECO:0000256" key="1">
    <source>
        <dbReference type="SAM" id="MobiDB-lite"/>
    </source>
</evidence>
<dbReference type="Proteomes" id="UP001054902">
    <property type="component" value="Unassembled WGS sequence"/>
</dbReference>
<feature type="region of interest" description="Disordered" evidence="1">
    <location>
        <begin position="850"/>
        <end position="871"/>
    </location>
</feature>
<sequence>MNCGSEYYLKLLEKTYPSLIKGCANAPIAHVSSWEDVNNIGHNCQIHDKTFQYYCFELEHSSFSFEMKNGRYNSQTRTTYSTKVYLSDCCSKCKLLVTKPKDKSLSPKIERISGHDVKCDVGRHRKYISPEKNHASNILGIHPKLRLFFQNTAIKPRVNELQQYLKDSLHIARDFSKATLQRLINQHCEDIEKTLFKLSYDALPSFLEEFYISNPSTFLELESNEDGTFYRCVLVFPNSSQFLGESTLPIIITDACHPTGDYYDGRFVFFVTKTGNGENLPIAFALIPSESNESYIWLFGKLIDAGIDIENFPFFTDRGVIRTAASSFARRYGLFISLKYCTEHIIRSINSTFKVKEDDAIQIRNTVHSLQAASSPEKFVSILSQLEGFVAPNGQTAATYISKIHPTLWTVFGNFEYYDHQKYWDCLQQHPLCQTQEMTEITYFAGEKVHCGRPMRLFSVATTNVVEVENSVTKGNGIRKLHPPIAIAGILCRYKKTMEKIVANTAALSSSFSIIGMRNIERCFQQLRKHGNNLLLREHAEGTTKLSPSSEEQKFVLATVTFFGIERKVALLENVWTCDCKQHVMLCGLCVCMIYAAYELRHIDYLKIDFDKPTDMFSRVIGKYFKTETLQLLFGGHAVSLPEADVVANRVNSSNFILFGPPLQKEKTSKASRRLRSSGEIGPSQSSSTSPQRKKKSTVKKYVNGSELVSPPSINISKLSQCFENALGNGRYHPEREDKVTLDKEVEIIEKHAKNEPLFERKCSYCHSAGCDIRTCPLYLARHNGIVPLELQHGGKIVLRKGFKDPAPENVLDMKPSSQEDVEVLQLGEPVLRQNDNIEMGTIVQEEDAVPDPDFTTDAEPANESTEDSTMDLRNKRDLVLGVLSADFQELFPDIKTKFRSSPIGPLEDIVTSKNTSLSAYQNYLQTKRECWFVDNAYDAAYLQHLFEGLYSKKPDDVGPLNNVVVLHNGYGAKIEFMGFTGPKDIVRWMAKWINVEYEQYDDDANEYWPWVEEQVVCPIMKSFEDSFPDTRESTEVSMQNGMSNVLNITNEDMEQTITVLKMFEDVKLLFPA</sequence>
<evidence type="ECO:0008006" key="4">
    <source>
        <dbReference type="Google" id="ProtNLM"/>
    </source>
</evidence>
<name>A0AAD3H070_9STRA</name>
<gene>
    <name evidence="2" type="ORF">CTEN210_02004</name>
</gene>
<evidence type="ECO:0000313" key="2">
    <source>
        <dbReference type="EMBL" id="GFH45530.1"/>
    </source>
</evidence>
<dbReference type="EMBL" id="BLLK01000020">
    <property type="protein sequence ID" value="GFH45530.1"/>
    <property type="molecule type" value="Genomic_DNA"/>
</dbReference>
<feature type="compositionally biased region" description="Low complexity" evidence="1">
    <location>
        <begin position="678"/>
        <end position="691"/>
    </location>
</feature>
<accession>A0AAD3H070</accession>
<feature type="region of interest" description="Disordered" evidence="1">
    <location>
        <begin position="667"/>
        <end position="702"/>
    </location>
</feature>
<dbReference type="AlphaFoldDB" id="A0AAD3H070"/>
<protein>
    <recommendedName>
        <fullName evidence="4">MULE transposase domain-containing protein</fullName>
    </recommendedName>
</protein>
<proteinExistence type="predicted"/>
<reference evidence="2 3" key="1">
    <citation type="journal article" date="2021" name="Sci. Rep.">
        <title>The genome of the diatom Chaetoceros tenuissimus carries an ancient integrated fragment of an extant virus.</title>
        <authorList>
            <person name="Hongo Y."/>
            <person name="Kimura K."/>
            <person name="Takaki Y."/>
            <person name="Yoshida Y."/>
            <person name="Baba S."/>
            <person name="Kobayashi G."/>
            <person name="Nagasaki K."/>
            <person name="Hano T."/>
            <person name="Tomaru Y."/>
        </authorList>
    </citation>
    <scope>NUCLEOTIDE SEQUENCE [LARGE SCALE GENOMIC DNA]</scope>
    <source>
        <strain evidence="2 3">NIES-3715</strain>
    </source>
</reference>
<evidence type="ECO:0000313" key="3">
    <source>
        <dbReference type="Proteomes" id="UP001054902"/>
    </source>
</evidence>